<keyword evidence="8 10" id="KW-0068">Autocatalytic cleavage</keyword>
<keyword evidence="9 10" id="KW-0012">Acyltransferase</keyword>
<dbReference type="InterPro" id="IPR042195">
    <property type="entry name" value="ArgJ_beta_C"/>
</dbReference>
<comment type="pathway">
    <text evidence="10">Amino-acid biosynthesis; L-arginine biosynthesis; N(2)-acetyl-L-ornithine from L-glutamate: step 1/4.</text>
</comment>
<dbReference type="Proteomes" id="UP000538666">
    <property type="component" value="Unassembled WGS sequence"/>
</dbReference>
<feature type="active site" description="Nucleophile" evidence="10">
    <location>
        <position position="199"/>
    </location>
</feature>
<dbReference type="InterPro" id="IPR002813">
    <property type="entry name" value="Arg_biosynth_ArgJ"/>
</dbReference>
<evidence type="ECO:0000256" key="10">
    <source>
        <dbReference type="HAMAP-Rule" id="MF_01106"/>
    </source>
</evidence>
<proteinExistence type="inferred from homology"/>
<dbReference type="EMBL" id="JACHEK010000010">
    <property type="protein sequence ID" value="MBB6146692.1"/>
    <property type="molecule type" value="Genomic_DNA"/>
</dbReference>
<evidence type="ECO:0000256" key="8">
    <source>
        <dbReference type="ARBA" id="ARBA00022813"/>
    </source>
</evidence>
<evidence type="ECO:0000256" key="9">
    <source>
        <dbReference type="ARBA" id="ARBA00023315"/>
    </source>
</evidence>
<reference evidence="11 12" key="1">
    <citation type="submission" date="2020-08" db="EMBL/GenBank/DDBJ databases">
        <title>Genomic Encyclopedia of Type Strains, Phase IV (KMG-IV): sequencing the most valuable type-strain genomes for metagenomic binning, comparative biology and taxonomic classification.</title>
        <authorList>
            <person name="Goeker M."/>
        </authorList>
    </citation>
    <scope>NUCLEOTIDE SEQUENCE [LARGE SCALE GENOMIC DNA]</scope>
    <source>
        <strain evidence="11 12">DSM 103733</strain>
    </source>
</reference>
<protein>
    <recommendedName>
        <fullName evidence="10">Arginine biosynthesis bifunctional protein ArgJ</fullName>
    </recommendedName>
    <domain>
        <recommendedName>
            <fullName evidence="10">Glutamate N-acetyltransferase</fullName>
            <ecNumber evidence="10">2.3.1.35</ecNumber>
        </recommendedName>
        <alternativeName>
            <fullName evidence="10">Ornithine acetyltransferase</fullName>
            <shortName evidence="10">OATase</shortName>
        </alternativeName>
        <alternativeName>
            <fullName evidence="10">Ornithine transacetylase</fullName>
        </alternativeName>
    </domain>
    <domain>
        <recommendedName>
            <fullName evidence="10">Amino-acid acetyltransferase</fullName>
            <ecNumber evidence="10">2.3.1.1</ecNumber>
        </recommendedName>
        <alternativeName>
            <fullName evidence="10">N-acetylglutamate synthase</fullName>
            <shortName evidence="10">AGSase</shortName>
        </alternativeName>
    </domain>
    <component>
        <recommendedName>
            <fullName evidence="10">Arginine biosynthesis bifunctional protein ArgJ alpha chain</fullName>
        </recommendedName>
    </component>
    <component>
        <recommendedName>
            <fullName evidence="10">Arginine biosynthesis bifunctional protein ArgJ beta chain</fullName>
        </recommendedName>
    </component>
</protein>
<evidence type="ECO:0000256" key="4">
    <source>
        <dbReference type="ARBA" id="ARBA00022490"/>
    </source>
</evidence>
<dbReference type="EC" id="2.3.1.1" evidence="10"/>
<feature type="binding site" evidence="10">
    <location>
        <position position="409"/>
    </location>
    <ligand>
        <name>substrate</name>
    </ligand>
</feature>
<keyword evidence="5 10" id="KW-0055">Arginine biosynthesis</keyword>
<dbReference type="EC" id="2.3.1.35" evidence="10"/>
<dbReference type="UniPathway" id="UPA00068">
    <property type="reaction ID" value="UER00106"/>
</dbReference>
<feature type="site" description="Involved in the stabilization of negative charge on the oxyanion by the formation of the oxyanion hole" evidence="10">
    <location>
        <position position="121"/>
    </location>
</feature>
<comment type="caution">
    <text evidence="11">The sequence shown here is derived from an EMBL/GenBank/DDBJ whole genome shotgun (WGS) entry which is preliminary data.</text>
</comment>
<keyword evidence="10" id="KW-0511">Multifunctional enzyme</keyword>
<evidence type="ECO:0000256" key="7">
    <source>
        <dbReference type="ARBA" id="ARBA00022679"/>
    </source>
</evidence>
<dbReference type="FunFam" id="3.60.70.12:FF:000001">
    <property type="entry name" value="Arginine biosynthesis bifunctional protein ArgJ, chloroplastic"/>
    <property type="match status" value="1"/>
</dbReference>
<dbReference type="CDD" id="cd02152">
    <property type="entry name" value="OAT"/>
    <property type="match status" value="1"/>
</dbReference>
<dbReference type="PANTHER" id="PTHR23100:SF0">
    <property type="entry name" value="ARGININE BIOSYNTHESIS BIFUNCTIONAL PROTEIN ARGJ, MITOCHONDRIAL"/>
    <property type="match status" value="1"/>
</dbReference>
<feature type="chain" id="PRO_5033192110" description="Arginine biosynthesis bifunctional protein ArgJ alpha chain" evidence="10">
    <location>
        <begin position="1"/>
        <end position="198"/>
    </location>
</feature>
<comment type="catalytic activity">
    <reaction evidence="10">
        <text>N(2)-acetyl-L-ornithine + L-glutamate = N-acetyl-L-glutamate + L-ornithine</text>
        <dbReference type="Rhea" id="RHEA:15349"/>
        <dbReference type="ChEBI" id="CHEBI:29985"/>
        <dbReference type="ChEBI" id="CHEBI:44337"/>
        <dbReference type="ChEBI" id="CHEBI:46911"/>
        <dbReference type="ChEBI" id="CHEBI:57805"/>
        <dbReference type="EC" id="2.3.1.35"/>
    </reaction>
</comment>
<organism evidence="11 12">
    <name type="scientific">Silvibacterium bohemicum</name>
    <dbReference type="NCBI Taxonomy" id="1577686"/>
    <lineage>
        <taxon>Bacteria</taxon>
        <taxon>Pseudomonadati</taxon>
        <taxon>Acidobacteriota</taxon>
        <taxon>Terriglobia</taxon>
        <taxon>Terriglobales</taxon>
        <taxon>Acidobacteriaceae</taxon>
        <taxon>Silvibacterium</taxon>
    </lineage>
</organism>
<sequence>MQTMMQRSLLPENSLPGGFRFAAVTAGLKPSGRPDFSVAVADQPASAAAMFTGNNVKAAPIHVGDRHLQRSGGRVRVVAVNAGNANCATGEIGMQACETVCAAAARTFGAEGHEVFPSSTGIIGVPLPAEKLVAALPEVERQLAGTTENFAAFANAILTTDTRPKVAHALVSVGDRTVRIAGVAKGAGMIHPQLVPHATMLVYVFTDAAIEPAELNTLLHDAVEVSFNRISIDGDTSTNDTVLLLASGASGAAVDAKHPAFRAALQDICTSLAKQIVDDGEGVTHVVELQIEGATSDADALKVAKAIAHSPLVKTAWAGSDPNWGRLMAATGYSGAQIEPERIAIWLGEQQICINGGRVPDFDKQRAHEYLKNREYTIRIDLGIGQGKCRFWTTDLTEEYVRINADYST</sequence>
<feature type="binding site" evidence="10">
    <location>
        <position position="199"/>
    </location>
    <ligand>
        <name>substrate</name>
    </ligand>
</feature>
<comment type="catalytic activity">
    <reaction evidence="10">
        <text>L-glutamate + acetyl-CoA = N-acetyl-L-glutamate + CoA + H(+)</text>
        <dbReference type="Rhea" id="RHEA:24292"/>
        <dbReference type="ChEBI" id="CHEBI:15378"/>
        <dbReference type="ChEBI" id="CHEBI:29985"/>
        <dbReference type="ChEBI" id="CHEBI:44337"/>
        <dbReference type="ChEBI" id="CHEBI:57287"/>
        <dbReference type="ChEBI" id="CHEBI:57288"/>
        <dbReference type="EC" id="2.3.1.1"/>
    </reaction>
</comment>
<dbReference type="NCBIfam" id="NF003802">
    <property type="entry name" value="PRK05388.1"/>
    <property type="match status" value="1"/>
</dbReference>
<dbReference type="Gene3D" id="3.60.70.12">
    <property type="entry name" value="L-amino peptidase D-ALA esterase/amidase"/>
    <property type="match status" value="1"/>
</dbReference>
<feature type="binding site" evidence="10">
    <location>
        <position position="404"/>
    </location>
    <ligand>
        <name>substrate</name>
    </ligand>
</feature>
<evidence type="ECO:0000313" key="11">
    <source>
        <dbReference type="EMBL" id="MBB6146692.1"/>
    </source>
</evidence>
<feature type="site" description="Involved in the stabilization of negative charge on the oxyanion by the formation of the oxyanion hole" evidence="10">
    <location>
        <position position="120"/>
    </location>
</feature>
<evidence type="ECO:0000256" key="3">
    <source>
        <dbReference type="ARBA" id="ARBA00011475"/>
    </source>
</evidence>
<dbReference type="SUPFAM" id="SSF56266">
    <property type="entry name" value="DmpA/ArgJ-like"/>
    <property type="match status" value="1"/>
</dbReference>
<evidence type="ECO:0000313" key="12">
    <source>
        <dbReference type="Proteomes" id="UP000538666"/>
    </source>
</evidence>
<dbReference type="GO" id="GO:0005737">
    <property type="term" value="C:cytoplasm"/>
    <property type="evidence" value="ECO:0007669"/>
    <property type="project" value="UniProtKB-SubCell"/>
</dbReference>
<dbReference type="NCBIfam" id="TIGR00120">
    <property type="entry name" value="ArgJ"/>
    <property type="match status" value="1"/>
</dbReference>
<feature type="binding site" evidence="10">
    <location>
        <position position="281"/>
    </location>
    <ligand>
        <name>substrate</name>
    </ligand>
</feature>
<comment type="subcellular location">
    <subcellularLocation>
        <location evidence="1 10">Cytoplasm</location>
    </subcellularLocation>
</comment>
<comment type="subunit">
    <text evidence="3 10">Heterotetramer of two alpha and two beta chains.</text>
</comment>
<dbReference type="AlphaFoldDB" id="A0A841JZB0"/>
<dbReference type="GO" id="GO:0004358">
    <property type="term" value="F:L-glutamate N-acetyltransferase activity, acting on acetyl-L-ornithine as donor"/>
    <property type="evidence" value="ECO:0007669"/>
    <property type="project" value="UniProtKB-UniRule"/>
</dbReference>
<dbReference type="Gene3D" id="3.10.20.340">
    <property type="entry name" value="ArgJ beta chain, C-terminal domain"/>
    <property type="match status" value="1"/>
</dbReference>
<feature type="binding site" evidence="10">
    <location>
        <position position="185"/>
    </location>
    <ligand>
        <name>substrate</name>
    </ligand>
</feature>
<dbReference type="GO" id="GO:0006592">
    <property type="term" value="P:ornithine biosynthetic process"/>
    <property type="evidence" value="ECO:0007669"/>
    <property type="project" value="TreeGrafter"/>
</dbReference>
<dbReference type="GO" id="GO:0004042">
    <property type="term" value="F:L-glutamate N-acetyltransferase activity"/>
    <property type="evidence" value="ECO:0007669"/>
    <property type="project" value="UniProtKB-UniRule"/>
</dbReference>
<gene>
    <name evidence="10" type="primary">argJ</name>
    <name evidence="11" type="ORF">HNQ77_004671</name>
</gene>
<keyword evidence="6 10" id="KW-0028">Amino-acid biosynthesis</keyword>
<evidence type="ECO:0000256" key="1">
    <source>
        <dbReference type="ARBA" id="ARBA00004496"/>
    </source>
</evidence>
<dbReference type="GO" id="GO:0006526">
    <property type="term" value="P:L-arginine biosynthetic process"/>
    <property type="evidence" value="ECO:0007669"/>
    <property type="project" value="UniProtKB-UniRule"/>
</dbReference>
<dbReference type="PANTHER" id="PTHR23100">
    <property type="entry name" value="ARGININE BIOSYNTHESIS BIFUNCTIONAL PROTEIN ARGJ"/>
    <property type="match status" value="1"/>
</dbReference>
<feature type="site" description="Cleavage; by autolysis" evidence="10">
    <location>
        <begin position="198"/>
        <end position="199"/>
    </location>
</feature>
<dbReference type="FunFam" id="3.10.20.340:FF:000003">
    <property type="entry name" value="Arginine biosynthesis bifunctional protein ArgJ"/>
    <property type="match status" value="1"/>
</dbReference>
<evidence type="ECO:0000256" key="2">
    <source>
        <dbReference type="ARBA" id="ARBA00006774"/>
    </source>
</evidence>
<feature type="binding site" evidence="10">
    <location>
        <position position="159"/>
    </location>
    <ligand>
        <name>substrate</name>
    </ligand>
</feature>
<keyword evidence="4 10" id="KW-0963">Cytoplasm</keyword>
<accession>A0A841JZB0</accession>
<comment type="function">
    <text evidence="10">Catalyzes two activities which are involved in the cyclic version of arginine biosynthesis: the synthesis of N-acetylglutamate from glutamate and acetyl-CoA as the acetyl donor, and of ornithine by transacetylation between N(2)-acetylornithine and glutamate.</text>
</comment>
<evidence type="ECO:0000256" key="5">
    <source>
        <dbReference type="ARBA" id="ARBA00022571"/>
    </source>
</evidence>
<keyword evidence="7 10" id="KW-0808">Transferase</keyword>
<keyword evidence="12" id="KW-1185">Reference proteome</keyword>
<comment type="pathway">
    <text evidence="10">Amino-acid biosynthesis; L-arginine biosynthesis; L-ornithine and N-acetyl-L-glutamate from L-glutamate and N(2)-acetyl-L-ornithine (cyclic): step 1/1.</text>
</comment>
<dbReference type="HAMAP" id="MF_01106">
    <property type="entry name" value="ArgJ"/>
    <property type="match status" value="1"/>
</dbReference>
<dbReference type="Pfam" id="PF01960">
    <property type="entry name" value="ArgJ"/>
    <property type="match status" value="1"/>
</dbReference>
<feature type="chain" id="PRO_5033192109" description="Arginine biosynthesis bifunctional protein ArgJ beta chain" evidence="10">
    <location>
        <begin position="199"/>
        <end position="409"/>
    </location>
</feature>
<name>A0A841JZB0_9BACT</name>
<dbReference type="InterPro" id="IPR016117">
    <property type="entry name" value="ArgJ-like_dom_sf"/>
</dbReference>
<evidence type="ECO:0000256" key="6">
    <source>
        <dbReference type="ARBA" id="ARBA00022605"/>
    </source>
</evidence>
<comment type="similarity">
    <text evidence="2 10">Belongs to the ArgJ family.</text>
</comment>